<feature type="non-terminal residue" evidence="1">
    <location>
        <position position="1"/>
    </location>
</feature>
<accession>X0W404</accession>
<protein>
    <submittedName>
        <fullName evidence="1">Uncharacterized protein</fullName>
    </submittedName>
</protein>
<proteinExistence type="predicted"/>
<dbReference type="EMBL" id="BARS01032748">
    <property type="protein sequence ID" value="GAG18032.1"/>
    <property type="molecule type" value="Genomic_DNA"/>
</dbReference>
<comment type="caution">
    <text evidence="1">The sequence shown here is derived from an EMBL/GenBank/DDBJ whole genome shotgun (WGS) entry which is preliminary data.</text>
</comment>
<organism evidence="1">
    <name type="scientific">marine sediment metagenome</name>
    <dbReference type="NCBI Taxonomy" id="412755"/>
    <lineage>
        <taxon>unclassified sequences</taxon>
        <taxon>metagenomes</taxon>
        <taxon>ecological metagenomes</taxon>
    </lineage>
</organism>
<dbReference type="AlphaFoldDB" id="X0W404"/>
<reference evidence="1" key="1">
    <citation type="journal article" date="2014" name="Front. Microbiol.">
        <title>High frequency of phylogenetically diverse reductive dehalogenase-homologous genes in deep subseafloor sedimentary metagenomes.</title>
        <authorList>
            <person name="Kawai M."/>
            <person name="Futagami T."/>
            <person name="Toyoda A."/>
            <person name="Takaki Y."/>
            <person name="Nishi S."/>
            <person name="Hori S."/>
            <person name="Arai W."/>
            <person name="Tsubouchi T."/>
            <person name="Morono Y."/>
            <person name="Uchiyama I."/>
            <person name="Ito T."/>
            <person name="Fujiyama A."/>
            <person name="Inagaki F."/>
            <person name="Takami H."/>
        </authorList>
    </citation>
    <scope>NUCLEOTIDE SEQUENCE</scope>
    <source>
        <strain evidence="1">Expedition CK06-06</strain>
    </source>
</reference>
<sequence length="33" mass="3737">KEKLDPQWTHALPVTMAKPRLTSAVFAMPVLCR</sequence>
<gene>
    <name evidence="1" type="ORF">S01H1_50802</name>
</gene>
<name>X0W404_9ZZZZ</name>
<evidence type="ECO:0000313" key="1">
    <source>
        <dbReference type="EMBL" id="GAG18032.1"/>
    </source>
</evidence>